<keyword evidence="1" id="KW-0472">Membrane</keyword>
<feature type="transmembrane region" description="Helical" evidence="1">
    <location>
        <begin position="273"/>
        <end position="299"/>
    </location>
</feature>
<organism evidence="2 3">
    <name type="scientific">Elliptochloris bilobata</name>
    <dbReference type="NCBI Taxonomy" id="381761"/>
    <lineage>
        <taxon>Eukaryota</taxon>
        <taxon>Viridiplantae</taxon>
        <taxon>Chlorophyta</taxon>
        <taxon>core chlorophytes</taxon>
        <taxon>Trebouxiophyceae</taxon>
        <taxon>Trebouxiophyceae incertae sedis</taxon>
        <taxon>Elliptochloris clade</taxon>
        <taxon>Elliptochloris</taxon>
    </lineage>
</organism>
<sequence>MIPDDVLRAVDYAVLGVSGLGFLLCLAGALLAVPWRSALRQPATRELSVFWRARIALQVSGALWLLAQWLRLFALWGPGSRIMPARVTRWSRNGLLCRAYLCVSLGLLQPFFLLVALLLCRSALSRARPERGMWPNAWVAAVAFAGAMPLLAAVAVVAWLGALLPGAHLEVTRSQLPSLFFAAFLAEDAPRCGPPAGRTCALCVFPAATCIATGVFALAYAIALGATTRAMARAAINKRLRRRVLTFQAATLSLLAAQQALQAATLAGAPGGWLFQLLWAACFAAQAALVATVCTSLVVRPVLDALDASSNLGASPALLGSWSGQPPTAGAPAAAKGA</sequence>
<evidence type="ECO:0000313" key="3">
    <source>
        <dbReference type="Proteomes" id="UP001445335"/>
    </source>
</evidence>
<feature type="transmembrane region" description="Helical" evidence="1">
    <location>
        <begin position="98"/>
        <end position="124"/>
    </location>
</feature>
<gene>
    <name evidence="2" type="ORF">WJX81_002865</name>
</gene>
<feature type="transmembrane region" description="Helical" evidence="1">
    <location>
        <begin position="55"/>
        <end position="78"/>
    </location>
</feature>
<evidence type="ECO:0000313" key="2">
    <source>
        <dbReference type="EMBL" id="KAK9832711.1"/>
    </source>
</evidence>
<feature type="transmembrane region" description="Helical" evidence="1">
    <location>
        <begin position="244"/>
        <end position="261"/>
    </location>
</feature>
<dbReference type="PANTHER" id="PTHR34116">
    <property type="entry name" value="PLASMINOGEN ACTIVATOR INHIBITOR"/>
    <property type="match status" value="1"/>
</dbReference>
<keyword evidence="1" id="KW-0812">Transmembrane</keyword>
<protein>
    <submittedName>
        <fullName evidence="2">Uncharacterized protein</fullName>
    </submittedName>
</protein>
<dbReference type="PANTHER" id="PTHR34116:SF2">
    <property type="entry name" value="THH1_TOM1_TOM3 DOMAIN-CONTAINING PROTEIN"/>
    <property type="match status" value="1"/>
</dbReference>
<feature type="transmembrane region" description="Helical" evidence="1">
    <location>
        <begin position="136"/>
        <end position="160"/>
    </location>
</feature>
<accession>A0AAW1RFZ9</accession>
<dbReference type="AlphaFoldDB" id="A0AAW1RFZ9"/>
<dbReference type="Proteomes" id="UP001445335">
    <property type="component" value="Unassembled WGS sequence"/>
</dbReference>
<proteinExistence type="predicted"/>
<comment type="caution">
    <text evidence="2">The sequence shown here is derived from an EMBL/GenBank/DDBJ whole genome shotgun (WGS) entry which is preliminary data.</text>
</comment>
<name>A0AAW1RFZ9_9CHLO</name>
<feature type="transmembrane region" description="Helical" evidence="1">
    <location>
        <begin position="12"/>
        <end position="35"/>
    </location>
</feature>
<reference evidence="2 3" key="1">
    <citation type="journal article" date="2024" name="Nat. Commun.">
        <title>Phylogenomics reveals the evolutionary origins of lichenization in chlorophyte algae.</title>
        <authorList>
            <person name="Puginier C."/>
            <person name="Libourel C."/>
            <person name="Otte J."/>
            <person name="Skaloud P."/>
            <person name="Haon M."/>
            <person name="Grisel S."/>
            <person name="Petersen M."/>
            <person name="Berrin J.G."/>
            <person name="Delaux P.M."/>
            <person name="Dal Grande F."/>
            <person name="Keller J."/>
        </authorList>
    </citation>
    <scope>NUCLEOTIDE SEQUENCE [LARGE SCALE GENOMIC DNA]</scope>
    <source>
        <strain evidence="2 3">SAG 245.80</strain>
    </source>
</reference>
<keyword evidence="3" id="KW-1185">Reference proteome</keyword>
<keyword evidence="1" id="KW-1133">Transmembrane helix</keyword>
<feature type="transmembrane region" description="Helical" evidence="1">
    <location>
        <begin position="204"/>
        <end position="223"/>
    </location>
</feature>
<dbReference type="EMBL" id="JALJOU010000039">
    <property type="protein sequence ID" value="KAK9832711.1"/>
    <property type="molecule type" value="Genomic_DNA"/>
</dbReference>
<evidence type="ECO:0000256" key="1">
    <source>
        <dbReference type="SAM" id="Phobius"/>
    </source>
</evidence>